<dbReference type="InterPro" id="IPR011990">
    <property type="entry name" value="TPR-like_helical_dom_sf"/>
</dbReference>
<name>A0ABT2GPR6_9MICO</name>
<dbReference type="SMART" id="SM00421">
    <property type="entry name" value="HTH_LUXR"/>
    <property type="match status" value="1"/>
</dbReference>
<dbReference type="Pfam" id="PF00196">
    <property type="entry name" value="GerE"/>
    <property type="match status" value="1"/>
</dbReference>
<dbReference type="EMBL" id="JANLCM010000001">
    <property type="protein sequence ID" value="MCS5717587.1"/>
    <property type="molecule type" value="Genomic_DNA"/>
</dbReference>
<sequence length="860" mass="92155">MSRTIGIAGAPRIPAAAVVRPRLIELLGTEAALHVVRGPAGSGKTVLLAQWAQSTIAQGVWVTIDRPRTAASALVRAIVRASSSAGLSSAAVASSVEAALDGSGAPWELLTDLVNQVGEMRIVIDDADLLDDETLTELLDFVRRTPTVRIVAAVRRSCPLTEPGAALAVDTTTVPPGALAFTADETASLVARSGSAHDPAVLAELTGGLAIAVRAMVVSGEPVTAESANVEPALAAIESYYSLRGRSLDEHSSHLRRFLLTTSVAEVLTPELASELSGDPRGSELLDLVEADGFGMWTGYDSSRVFAYTTLVRDLLQRDLRRSLPGEVDGLQRRVARWSLDHDRPFSALSIAVGVNDLSLASDIVRHAWLQLLASHAAQARELFAGTSLLTLRKYPLITMMLALIFNASGLHRARAVQLFGVAILSARAQRAGASPPDRALLRTMESASLRVIGRFNGADEAALDAFDILQHLSPADHDDLDRLEPALWAHVGTTFLYTGRIDEAITCFRAGIAIGDALQRPSALTSLALLAGTLALNGDIRAAQEVCREADSRVWPPRWKDGYAGSLYRLAEALIALENGDPDTAELRIRGLDPHRETIEHWPLIDHVEAMISLLRGRPGEALDQIDQSIRAHRKRSATSPQTLQRLAATRSLLQLAGGDSDAATRTLAAPGKQPGGWIVGQARVALGRGDHSGALRLTLLARRETLSIRQRAEADVIRLAALLRAGRHLEAQEVGAATLGFLTDHALAFPLALIPPTDLRAVQEFAERLGRDEFIPIVTRAGLHSVIPDQQPIPSLSEREHVVLRELLRNGSVADIAAALSVSPNTVKSQLRSIYRKLGVTNRDDAIVVATTRDLDAR</sequence>
<dbReference type="InterPro" id="IPR027417">
    <property type="entry name" value="P-loop_NTPase"/>
</dbReference>
<dbReference type="SUPFAM" id="SSF48452">
    <property type="entry name" value="TPR-like"/>
    <property type="match status" value="1"/>
</dbReference>
<protein>
    <submittedName>
        <fullName evidence="2">LuxR C-terminal-related transcriptional regulator</fullName>
    </submittedName>
</protein>
<accession>A0ABT2GPR6</accession>
<organism evidence="2 3">
    <name type="scientific">Herbiconiux aconitum</name>
    <dbReference type="NCBI Taxonomy" id="2970913"/>
    <lineage>
        <taxon>Bacteria</taxon>
        <taxon>Bacillati</taxon>
        <taxon>Actinomycetota</taxon>
        <taxon>Actinomycetes</taxon>
        <taxon>Micrococcales</taxon>
        <taxon>Microbacteriaceae</taxon>
        <taxon>Herbiconiux</taxon>
    </lineage>
</organism>
<dbReference type="RefSeq" id="WP_259505981.1">
    <property type="nucleotide sequence ID" value="NZ_JANLCM010000001.1"/>
</dbReference>
<dbReference type="PROSITE" id="PS50043">
    <property type="entry name" value="HTH_LUXR_2"/>
    <property type="match status" value="1"/>
</dbReference>
<keyword evidence="3" id="KW-1185">Reference proteome</keyword>
<gene>
    <name evidence="2" type="ORF">N1027_05485</name>
</gene>
<dbReference type="InterPro" id="IPR041664">
    <property type="entry name" value="AAA_16"/>
</dbReference>
<dbReference type="SUPFAM" id="SSF52540">
    <property type="entry name" value="P-loop containing nucleoside triphosphate hydrolases"/>
    <property type="match status" value="1"/>
</dbReference>
<feature type="domain" description="HTH luxR-type" evidence="1">
    <location>
        <begin position="791"/>
        <end position="856"/>
    </location>
</feature>
<dbReference type="InterPro" id="IPR000792">
    <property type="entry name" value="Tscrpt_reg_LuxR_C"/>
</dbReference>
<evidence type="ECO:0000259" key="1">
    <source>
        <dbReference type="PROSITE" id="PS50043"/>
    </source>
</evidence>
<proteinExistence type="predicted"/>
<evidence type="ECO:0000313" key="2">
    <source>
        <dbReference type="EMBL" id="MCS5717587.1"/>
    </source>
</evidence>
<dbReference type="InterPro" id="IPR036388">
    <property type="entry name" value="WH-like_DNA-bd_sf"/>
</dbReference>
<dbReference type="Gene3D" id="1.10.10.10">
    <property type="entry name" value="Winged helix-like DNA-binding domain superfamily/Winged helix DNA-binding domain"/>
    <property type="match status" value="1"/>
</dbReference>
<evidence type="ECO:0000313" key="3">
    <source>
        <dbReference type="Proteomes" id="UP001165584"/>
    </source>
</evidence>
<dbReference type="Proteomes" id="UP001165584">
    <property type="component" value="Unassembled WGS sequence"/>
</dbReference>
<dbReference type="InterPro" id="IPR016032">
    <property type="entry name" value="Sig_transdc_resp-reg_C-effctor"/>
</dbReference>
<dbReference type="InterPro" id="IPR059106">
    <property type="entry name" value="WHD_MalT"/>
</dbReference>
<reference evidence="2" key="1">
    <citation type="submission" date="2022-08" db="EMBL/GenBank/DDBJ databases">
        <authorList>
            <person name="Deng Y."/>
            <person name="Han X.-F."/>
            <person name="Zhang Y.-Q."/>
        </authorList>
    </citation>
    <scope>NUCLEOTIDE SEQUENCE</scope>
    <source>
        <strain evidence="2">CPCC 205763</strain>
    </source>
</reference>
<dbReference type="Pfam" id="PF13191">
    <property type="entry name" value="AAA_16"/>
    <property type="match status" value="1"/>
</dbReference>
<dbReference type="SUPFAM" id="SSF46894">
    <property type="entry name" value="C-terminal effector domain of the bipartite response regulators"/>
    <property type="match status" value="1"/>
</dbReference>
<comment type="caution">
    <text evidence="2">The sequence shown here is derived from an EMBL/GenBank/DDBJ whole genome shotgun (WGS) entry which is preliminary data.</text>
</comment>
<dbReference type="CDD" id="cd06170">
    <property type="entry name" value="LuxR_C_like"/>
    <property type="match status" value="1"/>
</dbReference>
<dbReference type="Pfam" id="PF25873">
    <property type="entry name" value="WHD_MalT"/>
    <property type="match status" value="1"/>
</dbReference>
<dbReference type="Gene3D" id="1.25.40.10">
    <property type="entry name" value="Tetratricopeptide repeat domain"/>
    <property type="match status" value="1"/>
</dbReference>